<protein>
    <submittedName>
        <fullName evidence="7">Carbohydrate kinase</fullName>
    </submittedName>
</protein>
<evidence type="ECO:0000259" key="6">
    <source>
        <dbReference type="Pfam" id="PF00294"/>
    </source>
</evidence>
<dbReference type="GO" id="GO:0005524">
    <property type="term" value="F:ATP binding"/>
    <property type="evidence" value="ECO:0007669"/>
    <property type="project" value="UniProtKB-KW"/>
</dbReference>
<dbReference type="CDD" id="cd01167">
    <property type="entry name" value="bac_FRK"/>
    <property type="match status" value="1"/>
</dbReference>
<dbReference type="PANTHER" id="PTHR43085:SF1">
    <property type="entry name" value="PSEUDOURIDINE KINASE-RELATED"/>
    <property type="match status" value="1"/>
</dbReference>
<dbReference type="InterPro" id="IPR050306">
    <property type="entry name" value="PfkB_Carbo_kinase"/>
</dbReference>
<evidence type="ECO:0000313" key="7">
    <source>
        <dbReference type="EMBL" id="NEZ60391.1"/>
    </source>
</evidence>
<name>A0A6M0RXD1_9CYAN</name>
<dbReference type="SUPFAM" id="SSF53613">
    <property type="entry name" value="Ribokinase-like"/>
    <property type="match status" value="1"/>
</dbReference>
<evidence type="ECO:0000256" key="5">
    <source>
        <dbReference type="ARBA" id="ARBA00022840"/>
    </source>
</evidence>
<dbReference type="GO" id="GO:0016301">
    <property type="term" value="F:kinase activity"/>
    <property type="evidence" value="ECO:0007669"/>
    <property type="project" value="UniProtKB-KW"/>
</dbReference>
<dbReference type="PROSITE" id="PS00583">
    <property type="entry name" value="PFKB_KINASES_1"/>
    <property type="match status" value="1"/>
</dbReference>
<dbReference type="PANTHER" id="PTHR43085">
    <property type="entry name" value="HEXOKINASE FAMILY MEMBER"/>
    <property type="match status" value="1"/>
</dbReference>
<evidence type="ECO:0000256" key="4">
    <source>
        <dbReference type="ARBA" id="ARBA00022777"/>
    </source>
</evidence>
<proteinExistence type="inferred from homology"/>
<dbReference type="InterPro" id="IPR029056">
    <property type="entry name" value="Ribokinase-like"/>
</dbReference>
<dbReference type="Gene3D" id="3.40.1190.20">
    <property type="match status" value="1"/>
</dbReference>
<evidence type="ECO:0000256" key="2">
    <source>
        <dbReference type="ARBA" id="ARBA00022679"/>
    </source>
</evidence>
<feature type="domain" description="Carbohydrate kinase PfkB" evidence="6">
    <location>
        <begin position="31"/>
        <end position="308"/>
    </location>
</feature>
<gene>
    <name evidence="7" type="ORF">DXZ20_33070</name>
</gene>
<comment type="similarity">
    <text evidence="1">Belongs to the carbohydrate kinase PfkB family.</text>
</comment>
<dbReference type="PROSITE" id="PS00584">
    <property type="entry name" value="PFKB_KINASES_2"/>
    <property type="match status" value="1"/>
</dbReference>
<dbReference type="InterPro" id="IPR011611">
    <property type="entry name" value="PfkB_dom"/>
</dbReference>
<keyword evidence="4 7" id="KW-0418">Kinase</keyword>
<dbReference type="Pfam" id="PF00294">
    <property type="entry name" value="PfkB"/>
    <property type="match status" value="1"/>
</dbReference>
<reference evidence="7 8" key="1">
    <citation type="journal article" date="2020" name="Microb. Ecol.">
        <title>Ecogenomics of the Marine Benthic Filamentous Cyanobacterium Adonisia.</title>
        <authorList>
            <person name="Walter J.M."/>
            <person name="Coutinho F.H."/>
            <person name="Leomil L."/>
            <person name="Hargreaves P.I."/>
            <person name="Campeao M.E."/>
            <person name="Vieira V.V."/>
            <person name="Silva B.S."/>
            <person name="Fistarol G.O."/>
            <person name="Salomon P.S."/>
            <person name="Sawabe T."/>
            <person name="Mino S."/>
            <person name="Hosokawa M."/>
            <person name="Miyashita H."/>
            <person name="Maruyama F."/>
            <person name="van Verk M.C."/>
            <person name="Dutilh B.E."/>
            <person name="Thompson C.C."/>
            <person name="Thompson F.L."/>
        </authorList>
    </citation>
    <scope>NUCLEOTIDE SEQUENCE [LARGE SCALE GENOMIC DNA]</scope>
    <source>
        <strain evidence="7 8">CCMR0081</strain>
    </source>
</reference>
<keyword evidence="2" id="KW-0808">Transferase</keyword>
<comment type="caution">
    <text evidence="7">The sequence shown here is derived from an EMBL/GenBank/DDBJ whole genome shotgun (WGS) entry which is preliminary data.</text>
</comment>
<dbReference type="RefSeq" id="WP_163666473.1">
    <property type="nucleotide sequence ID" value="NZ_QXHD01000004.1"/>
</dbReference>
<keyword evidence="8" id="KW-1185">Reference proteome</keyword>
<keyword evidence="5" id="KW-0067">ATP-binding</keyword>
<evidence type="ECO:0000313" key="8">
    <source>
        <dbReference type="Proteomes" id="UP000481033"/>
    </source>
</evidence>
<sequence>MSNPGRPVICLGEILVDSFWSSDREKKLSLPGGAPANVACGLAKLGTSAEFIGAVGVDSWGQALAQLLSDLQVGSRGLQSHPTAPTREVYVLTDEMGERSFAGFSLPDPASFADAHVICDRIDPRLFHGTKYLVIGTLGLAYSQTRESILQAVEWMQEQNGRVVLDVNWRPMFWENPAQAMGLVMDLLKHVSFLKLSDTEAQWLLETTDPVAIAAQRPYLEGVMVTAGAAGCRYYLGGYSGHVPGFDVDVEDTTGAGDAFVAGFLHKLCLLGRSCLLDADCAHDVVRYASAVAALTTTRSGAIAGQPTPREVDAFLFLRK</sequence>
<dbReference type="EMBL" id="QXHD01000004">
    <property type="protein sequence ID" value="NEZ60391.1"/>
    <property type="molecule type" value="Genomic_DNA"/>
</dbReference>
<dbReference type="AlphaFoldDB" id="A0A6M0RXD1"/>
<keyword evidence="3" id="KW-0547">Nucleotide-binding</keyword>
<evidence type="ECO:0000256" key="3">
    <source>
        <dbReference type="ARBA" id="ARBA00022741"/>
    </source>
</evidence>
<accession>A0A6M0RXD1</accession>
<evidence type="ECO:0000256" key="1">
    <source>
        <dbReference type="ARBA" id="ARBA00010688"/>
    </source>
</evidence>
<organism evidence="7 8">
    <name type="scientific">Adonisia turfae CCMR0081</name>
    <dbReference type="NCBI Taxonomy" id="2292702"/>
    <lineage>
        <taxon>Bacteria</taxon>
        <taxon>Bacillati</taxon>
        <taxon>Cyanobacteriota</taxon>
        <taxon>Adonisia</taxon>
        <taxon>Adonisia turfae</taxon>
    </lineage>
</organism>
<dbReference type="Proteomes" id="UP000481033">
    <property type="component" value="Unassembled WGS sequence"/>
</dbReference>
<dbReference type="InterPro" id="IPR002173">
    <property type="entry name" value="Carboh/pur_kinase_PfkB_CS"/>
</dbReference>